<dbReference type="InterPro" id="IPR026444">
    <property type="entry name" value="Secre_tail"/>
</dbReference>
<dbReference type="Pfam" id="PF13517">
    <property type="entry name" value="FG-GAP_3"/>
    <property type="match status" value="2"/>
</dbReference>
<feature type="region of interest" description="Disordered" evidence="2">
    <location>
        <begin position="245"/>
        <end position="269"/>
    </location>
</feature>
<dbReference type="EMBL" id="FNFO01000010">
    <property type="protein sequence ID" value="SDM08013.1"/>
    <property type="molecule type" value="Genomic_DNA"/>
</dbReference>
<dbReference type="Proteomes" id="UP000198510">
    <property type="component" value="Unassembled WGS sequence"/>
</dbReference>
<dbReference type="InterPro" id="IPR013517">
    <property type="entry name" value="FG-GAP"/>
</dbReference>
<evidence type="ECO:0000313" key="3">
    <source>
        <dbReference type="EMBL" id="SDM08013.1"/>
    </source>
</evidence>
<dbReference type="PANTHER" id="PTHR44103:SF1">
    <property type="entry name" value="PROPROTEIN CONVERTASE P"/>
    <property type="match status" value="1"/>
</dbReference>
<dbReference type="OrthoDB" id="9816120at2"/>
<dbReference type="InterPro" id="IPR028994">
    <property type="entry name" value="Integrin_alpha_N"/>
</dbReference>
<dbReference type="NCBIfam" id="TIGR04183">
    <property type="entry name" value="Por_Secre_tail"/>
    <property type="match status" value="1"/>
</dbReference>
<dbReference type="AlphaFoldDB" id="A0A1G9QAP8"/>
<evidence type="ECO:0000256" key="1">
    <source>
        <dbReference type="ARBA" id="ARBA00022729"/>
    </source>
</evidence>
<dbReference type="SUPFAM" id="SSF69318">
    <property type="entry name" value="Integrin alpha N-terminal domain"/>
    <property type="match status" value="2"/>
</dbReference>
<reference evidence="3 4" key="1">
    <citation type="submission" date="2016-10" db="EMBL/GenBank/DDBJ databases">
        <authorList>
            <person name="de Groot N.N."/>
        </authorList>
    </citation>
    <scope>NUCLEOTIDE SEQUENCE [LARGE SCALE GENOMIC DNA]</scope>
    <source>
        <strain evidence="3 4">DSM 25186</strain>
    </source>
</reference>
<name>A0A1G9QAP8_9BACT</name>
<evidence type="ECO:0000256" key="2">
    <source>
        <dbReference type="SAM" id="MobiDB-lite"/>
    </source>
</evidence>
<dbReference type="RefSeq" id="WP_089686123.1">
    <property type="nucleotide sequence ID" value="NZ_FNFO01000010.1"/>
</dbReference>
<organism evidence="3 4">
    <name type="scientific">Catalinimonas alkaloidigena</name>
    <dbReference type="NCBI Taxonomy" id="1075417"/>
    <lineage>
        <taxon>Bacteria</taxon>
        <taxon>Pseudomonadati</taxon>
        <taxon>Bacteroidota</taxon>
        <taxon>Cytophagia</taxon>
        <taxon>Cytophagales</taxon>
        <taxon>Catalimonadaceae</taxon>
        <taxon>Catalinimonas</taxon>
    </lineage>
</organism>
<keyword evidence="1" id="KW-0732">Signal</keyword>
<protein>
    <submittedName>
        <fullName evidence="3">Por secretion system C-terminal sorting domain-containing protein</fullName>
    </submittedName>
</protein>
<dbReference type="Gene3D" id="2.130.10.130">
    <property type="entry name" value="Integrin alpha, N-terminal"/>
    <property type="match status" value="2"/>
</dbReference>
<dbReference type="PANTHER" id="PTHR44103">
    <property type="entry name" value="PROPROTEIN CONVERTASE P"/>
    <property type="match status" value="1"/>
</dbReference>
<dbReference type="STRING" id="1075417.SAMN05421823_110100"/>
<keyword evidence="4" id="KW-1185">Reference proteome</keyword>
<sequence>MKHYGLLCGFCLLIFRLSAQELAFRPENSIPVSSGEDSLRNAWAGGLNSAQFSRIRLDDDPVEDLVVFERSSGTVLTFLAVSDGNGVRWRYAPAYQSLFPVVRNWMLLRDYDGDGIRDLFTNEFSGPSVSFNITVYRGEHNGTRLTGFSKVRDVLRSTHPLSCVQDRAIALFPDDLPSVYDVDGDGDLDILLFGYGRNSAEWYRNMSVETTGGREALVFEGASAYWGNFIEQGCTDYTFESYPEPCLVQPESPRPSDKAPTHPPLPQNVEHIGSTLTLFDPDRDGVADALVGDASCRNLTLLKNTGTASAAQMTSILTNYPAAHPVDLAEMPAAFVEDITLDGRPDLVVSTSLHNDVNGVVDYQRSTWLYEDTATGEQPASFAYRTDAFLQREMIDVGTDATPALADLDGDGDLDLVIGNGGNVQPDGALASGLTLFRNVGTATAPVFRLETDDWLALTGNEWAGLTPYFADVNGDGALDLVLTIYESPRQNVRYLPNEAQAGAPAVFNLASMQQLSLTATSRESLAFADLDGDGDVDALIGEYPGRLRYYRNDGTATAPAFVLAQDNVAGIGDSLDFLQLKVVLADVDNDSRVDLMTSDRSGRLLVYSDIARELAGRPVPQSRLIASPYADTLAIARFGQQYLVPAVGDLDGDGKIDVLGGTRAGGVHYLRQTTGLPSAAPPLLEAASVRVYPNPVRQQLQMDVAVAGSFRVVDVAGRLVVPYQRLYAEKTTVLSTAAWRPGVYVWQFTSDDGRVATRRLVHVP</sequence>
<evidence type="ECO:0000313" key="4">
    <source>
        <dbReference type="Proteomes" id="UP000198510"/>
    </source>
</evidence>
<proteinExistence type="predicted"/>
<gene>
    <name evidence="3" type="ORF">SAMN05421823_110100</name>
</gene>
<accession>A0A1G9QAP8</accession>